<comment type="subcellular location">
    <subcellularLocation>
        <location evidence="2">Membrane</location>
    </subcellularLocation>
</comment>
<dbReference type="InterPro" id="IPR036097">
    <property type="entry name" value="HisK_dim/P_sf"/>
</dbReference>
<dbReference type="PANTHER" id="PTHR45436">
    <property type="entry name" value="SENSOR HISTIDINE KINASE YKOH"/>
    <property type="match status" value="1"/>
</dbReference>
<keyword evidence="6 11" id="KW-0812">Transmembrane</keyword>
<comment type="catalytic activity">
    <reaction evidence="1">
        <text>ATP + protein L-histidine = ADP + protein N-phospho-L-histidine.</text>
        <dbReference type="EC" id="2.7.13.3"/>
    </reaction>
</comment>
<keyword evidence="15" id="KW-1185">Reference proteome</keyword>
<dbReference type="SMART" id="SM00304">
    <property type="entry name" value="HAMP"/>
    <property type="match status" value="1"/>
</dbReference>
<dbReference type="OrthoDB" id="9815202at2"/>
<dbReference type="EC" id="2.7.13.3" evidence="3"/>
<evidence type="ECO:0000256" key="7">
    <source>
        <dbReference type="ARBA" id="ARBA00022777"/>
    </source>
</evidence>
<keyword evidence="7 14" id="KW-0418">Kinase</keyword>
<dbReference type="SUPFAM" id="SSF158472">
    <property type="entry name" value="HAMP domain-like"/>
    <property type="match status" value="1"/>
</dbReference>
<protein>
    <recommendedName>
        <fullName evidence="3">histidine kinase</fullName>
        <ecNumber evidence="3">2.7.13.3</ecNumber>
    </recommendedName>
</protein>
<dbReference type="SMART" id="SM00388">
    <property type="entry name" value="HisKA"/>
    <property type="match status" value="1"/>
</dbReference>
<evidence type="ECO:0000256" key="1">
    <source>
        <dbReference type="ARBA" id="ARBA00000085"/>
    </source>
</evidence>
<evidence type="ECO:0000256" key="4">
    <source>
        <dbReference type="ARBA" id="ARBA00022553"/>
    </source>
</evidence>
<feature type="domain" description="Histidine kinase" evidence="12">
    <location>
        <begin position="238"/>
        <end position="453"/>
    </location>
</feature>
<comment type="caution">
    <text evidence="14">The sequence shown here is derived from an EMBL/GenBank/DDBJ whole genome shotgun (WGS) entry which is preliminary data.</text>
</comment>
<dbReference type="Gene3D" id="6.10.340.10">
    <property type="match status" value="1"/>
</dbReference>
<keyword evidence="9" id="KW-0902">Two-component regulatory system</keyword>
<dbReference type="PRINTS" id="PR00344">
    <property type="entry name" value="BCTRLSENSOR"/>
</dbReference>
<dbReference type="SUPFAM" id="SSF55874">
    <property type="entry name" value="ATPase domain of HSP90 chaperone/DNA topoisomerase II/histidine kinase"/>
    <property type="match status" value="1"/>
</dbReference>
<dbReference type="AlphaFoldDB" id="A0A506UFM5"/>
<dbReference type="Pfam" id="PF00512">
    <property type="entry name" value="HisKA"/>
    <property type="match status" value="1"/>
</dbReference>
<sequence length="456" mass="49405">MRRDRLLRSTPVRLALTYGVFFVLASLAVSVASFMALRAELYTNLDVSVRETYSIVASSYEPQDAEDLVTTVKSFSRLREHEYWVFYLGGADGQKLAGNAERPPADTGLANVTALDLGLAGKGRFRVMRGDVAGQTLVVGQSFSETEDMAQIMLINFGWATALAILAALVIGIFLARRAQARLDRIAHTMNEVSNGRLDSRIRLVGRGDDIDVVSGQINAALDRLAALVEGMRQVSADIAHDLKTPLYRLRLSLEEAAALLARGVASPDQLEEALAESDRINATFEALLRIAQIETGARKKRFQTVDLAEIMETIVEIYADVAEDNGQFLSFSRHVAASALISGDRELLTQLFVNLVENAINHCAHGARISLTLGVEDDFLVAVVGDDGEGIPAAEREKIFQRLYRLDRSRTSPGNGLGLSLVRAIADLHGIAIHVEDNGPGARFVLAVPGVAAPA</sequence>
<evidence type="ECO:0000259" key="13">
    <source>
        <dbReference type="PROSITE" id="PS50885"/>
    </source>
</evidence>
<dbReference type="InterPro" id="IPR050428">
    <property type="entry name" value="TCS_sensor_his_kinase"/>
</dbReference>
<feature type="domain" description="HAMP" evidence="13">
    <location>
        <begin position="177"/>
        <end position="230"/>
    </location>
</feature>
<evidence type="ECO:0000313" key="15">
    <source>
        <dbReference type="Proteomes" id="UP000318801"/>
    </source>
</evidence>
<dbReference type="RefSeq" id="WP_141148116.1">
    <property type="nucleotide sequence ID" value="NZ_VHLG01000002.1"/>
</dbReference>
<dbReference type="InterPro" id="IPR005467">
    <property type="entry name" value="His_kinase_dom"/>
</dbReference>
<dbReference type="InterPro" id="IPR036890">
    <property type="entry name" value="HATPase_C_sf"/>
</dbReference>
<dbReference type="InterPro" id="IPR003660">
    <property type="entry name" value="HAMP_dom"/>
</dbReference>
<keyword evidence="4" id="KW-0597">Phosphoprotein</keyword>
<dbReference type="GO" id="GO:0005886">
    <property type="term" value="C:plasma membrane"/>
    <property type="evidence" value="ECO:0007669"/>
    <property type="project" value="TreeGrafter"/>
</dbReference>
<dbReference type="Gene3D" id="3.30.565.10">
    <property type="entry name" value="Histidine kinase-like ATPase, C-terminal domain"/>
    <property type="match status" value="1"/>
</dbReference>
<evidence type="ECO:0000256" key="9">
    <source>
        <dbReference type="ARBA" id="ARBA00023012"/>
    </source>
</evidence>
<dbReference type="PROSITE" id="PS50885">
    <property type="entry name" value="HAMP"/>
    <property type="match status" value="1"/>
</dbReference>
<dbReference type="PROSITE" id="PS50109">
    <property type="entry name" value="HIS_KIN"/>
    <property type="match status" value="1"/>
</dbReference>
<evidence type="ECO:0000313" key="14">
    <source>
        <dbReference type="EMBL" id="TPW32608.1"/>
    </source>
</evidence>
<dbReference type="Pfam" id="PF02518">
    <property type="entry name" value="HATPase_c"/>
    <property type="match status" value="1"/>
</dbReference>
<dbReference type="CDD" id="cd00082">
    <property type="entry name" value="HisKA"/>
    <property type="match status" value="1"/>
</dbReference>
<gene>
    <name evidence="14" type="ORF">FJU08_06355</name>
</gene>
<dbReference type="InterPro" id="IPR003594">
    <property type="entry name" value="HATPase_dom"/>
</dbReference>
<evidence type="ECO:0000259" key="12">
    <source>
        <dbReference type="PROSITE" id="PS50109"/>
    </source>
</evidence>
<evidence type="ECO:0000256" key="5">
    <source>
        <dbReference type="ARBA" id="ARBA00022679"/>
    </source>
</evidence>
<dbReference type="Gene3D" id="1.10.287.130">
    <property type="match status" value="1"/>
</dbReference>
<dbReference type="GO" id="GO:0000155">
    <property type="term" value="F:phosphorelay sensor kinase activity"/>
    <property type="evidence" value="ECO:0007669"/>
    <property type="project" value="InterPro"/>
</dbReference>
<feature type="transmembrane region" description="Helical" evidence="11">
    <location>
        <begin position="152"/>
        <end position="176"/>
    </location>
</feature>
<evidence type="ECO:0000256" key="2">
    <source>
        <dbReference type="ARBA" id="ARBA00004370"/>
    </source>
</evidence>
<evidence type="ECO:0000256" key="10">
    <source>
        <dbReference type="ARBA" id="ARBA00023136"/>
    </source>
</evidence>
<accession>A0A506UFM5</accession>
<evidence type="ECO:0000256" key="11">
    <source>
        <dbReference type="SAM" id="Phobius"/>
    </source>
</evidence>
<evidence type="ECO:0000256" key="3">
    <source>
        <dbReference type="ARBA" id="ARBA00012438"/>
    </source>
</evidence>
<name>A0A506UFM5_9HYPH</name>
<feature type="transmembrane region" description="Helical" evidence="11">
    <location>
        <begin position="12"/>
        <end position="37"/>
    </location>
</feature>
<dbReference type="EMBL" id="VHLG01000002">
    <property type="protein sequence ID" value="TPW32608.1"/>
    <property type="molecule type" value="Genomic_DNA"/>
</dbReference>
<dbReference type="Pfam" id="PF00672">
    <property type="entry name" value="HAMP"/>
    <property type="match status" value="1"/>
</dbReference>
<dbReference type="SUPFAM" id="SSF47384">
    <property type="entry name" value="Homodimeric domain of signal transducing histidine kinase"/>
    <property type="match status" value="1"/>
</dbReference>
<reference evidence="14 15" key="1">
    <citation type="submission" date="2019-06" db="EMBL/GenBank/DDBJ databases">
        <authorList>
            <person name="Li M."/>
        </authorList>
    </citation>
    <scope>NUCLEOTIDE SEQUENCE [LARGE SCALE GENOMIC DNA]</scope>
    <source>
        <strain evidence="14 15">BGMRC2036</strain>
    </source>
</reference>
<dbReference type="PANTHER" id="PTHR45436:SF8">
    <property type="entry name" value="HISTIDINE KINASE"/>
    <property type="match status" value="1"/>
</dbReference>
<proteinExistence type="predicted"/>
<keyword evidence="5" id="KW-0808">Transferase</keyword>
<dbReference type="InterPro" id="IPR003661">
    <property type="entry name" value="HisK_dim/P_dom"/>
</dbReference>
<keyword evidence="10 11" id="KW-0472">Membrane</keyword>
<dbReference type="CDD" id="cd00075">
    <property type="entry name" value="HATPase"/>
    <property type="match status" value="1"/>
</dbReference>
<keyword evidence="8 11" id="KW-1133">Transmembrane helix</keyword>
<evidence type="ECO:0000256" key="6">
    <source>
        <dbReference type="ARBA" id="ARBA00022692"/>
    </source>
</evidence>
<evidence type="ECO:0000256" key="8">
    <source>
        <dbReference type="ARBA" id="ARBA00022989"/>
    </source>
</evidence>
<organism evidence="14 15">
    <name type="scientific">Martelella alba</name>
    <dbReference type="NCBI Taxonomy" id="2590451"/>
    <lineage>
        <taxon>Bacteria</taxon>
        <taxon>Pseudomonadati</taxon>
        <taxon>Pseudomonadota</taxon>
        <taxon>Alphaproteobacteria</taxon>
        <taxon>Hyphomicrobiales</taxon>
        <taxon>Aurantimonadaceae</taxon>
        <taxon>Martelella</taxon>
    </lineage>
</organism>
<dbReference type="SMART" id="SM00387">
    <property type="entry name" value="HATPase_c"/>
    <property type="match status" value="1"/>
</dbReference>
<dbReference type="Proteomes" id="UP000318801">
    <property type="component" value="Unassembled WGS sequence"/>
</dbReference>
<dbReference type="InterPro" id="IPR004358">
    <property type="entry name" value="Sig_transdc_His_kin-like_C"/>
</dbReference>